<dbReference type="NCBIfam" id="TIGR00254">
    <property type="entry name" value="GGDEF"/>
    <property type="match status" value="1"/>
</dbReference>
<dbReference type="NCBIfam" id="TIGR00229">
    <property type="entry name" value="sensory_box"/>
    <property type="match status" value="1"/>
</dbReference>
<dbReference type="PROSITE" id="PS50839">
    <property type="entry name" value="CHASE"/>
    <property type="match status" value="1"/>
</dbReference>
<dbReference type="SUPFAM" id="SSF55785">
    <property type="entry name" value="PYP-like sensor domain (PAS domain)"/>
    <property type="match status" value="1"/>
</dbReference>
<evidence type="ECO:0000259" key="7">
    <source>
        <dbReference type="PROSITE" id="PS50839"/>
    </source>
</evidence>
<dbReference type="Pfam" id="PF03924">
    <property type="entry name" value="CHASE"/>
    <property type="match status" value="1"/>
</dbReference>
<dbReference type="Gene3D" id="3.30.450.20">
    <property type="entry name" value="PAS domain"/>
    <property type="match status" value="1"/>
</dbReference>
<dbReference type="AlphaFoldDB" id="A0A398CC13"/>
<dbReference type="InterPro" id="IPR042240">
    <property type="entry name" value="CHASE_sf"/>
</dbReference>
<comment type="caution">
    <text evidence="10">The sequence shown here is derived from an EMBL/GenBank/DDBJ whole genome shotgun (WGS) entry which is preliminary data.</text>
</comment>
<dbReference type="PROSITE" id="PS50887">
    <property type="entry name" value="GGDEF"/>
    <property type="match status" value="1"/>
</dbReference>
<dbReference type="SMART" id="SM01079">
    <property type="entry name" value="CHASE"/>
    <property type="match status" value="1"/>
</dbReference>
<keyword evidence="11" id="KW-1185">Reference proteome</keyword>
<evidence type="ECO:0000259" key="8">
    <source>
        <dbReference type="PROSITE" id="PS50883"/>
    </source>
</evidence>
<feature type="domain" description="CHASE" evidence="7">
    <location>
        <begin position="86"/>
        <end position="305"/>
    </location>
</feature>
<dbReference type="InterPro" id="IPR052155">
    <property type="entry name" value="Biofilm_reg_signaling"/>
</dbReference>
<dbReference type="Gene3D" id="3.30.70.270">
    <property type="match status" value="1"/>
</dbReference>
<feature type="domain" description="EAL" evidence="8">
    <location>
        <begin position="667"/>
        <end position="919"/>
    </location>
</feature>
<dbReference type="Proteomes" id="UP000266302">
    <property type="component" value="Unassembled WGS sequence"/>
</dbReference>
<reference evidence="10 11" key="1">
    <citation type="submission" date="2018-09" db="EMBL/GenBank/DDBJ databases">
        <title>Draft genome of Simplicispira sp. NY-02.</title>
        <authorList>
            <person name="Im W.T."/>
        </authorList>
    </citation>
    <scope>NUCLEOTIDE SEQUENCE [LARGE SCALE GENOMIC DNA]</scope>
    <source>
        <strain evidence="10 11">NY-02</strain>
    </source>
</reference>
<evidence type="ECO:0000259" key="6">
    <source>
        <dbReference type="PROSITE" id="PS50113"/>
    </source>
</evidence>
<evidence type="ECO:0000256" key="2">
    <source>
        <dbReference type="ARBA" id="ARBA00022692"/>
    </source>
</evidence>
<dbReference type="Pfam" id="PF00989">
    <property type="entry name" value="PAS"/>
    <property type="match status" value="1"/>
</dbReference>
<sequence length="920" mass="100762">MFAPHFFFRRFRTQQGHWRLPTLMGPVISLVLLLATALYWSGEGRQVEAKRNAAYRRALERIVDALEDRVTAHEIVLRGLKGYYEASESIDRTEFHAYVAQLKLQHVLPGLQAVAYIVRVKGGEAAAHVSRMRAIGVLDYRLRAPAGRDEYRPLTLIEPQSEDNLRVIGVDTATVPEALEAQNQARDSGLPAMTRSLLLRQDVGLRTDRSAVMYLPMYAAGQPLGSVEERRAALTGWVSGPFRIKDFVEGIGQLVGDEVAIAIFDGPMNQPASLIYQAPGFVTGAPLKRQSVRSLPVAGRTWTVAAQPLPMIAKRFDSGERNLVALLATVLSLTVGWFTWFLSTRRDHAVALAERMTRELRQTRDDLQATLDATPDWMFELDAQGCVLHCHNAPGSALHAQAGQLLGKSLLDAASSKTAFGCRAALETATARGYSSGHELQLMVDGQSRWFELSVARKHGAGLGTETHFIALLRDISERKQAAERTYRLAYFDSLTGMPNRRMLLDRLAQALSAATHAGRVGALMFLDLDHFKHINDAHGHSAGDALLVQVAQRLTQAVPATDTVAHIGGDEFVVLAIDLSDQLDTASLLALRLAESLRGALDAPFSIGGYGFASSVSIGLTLFPKQGEAVEDLLREADTAMYRAKDLGRNRICFFEAAMQADVQRRLALEQDLKVGFATAQLSAFVQPQVELGGAVVGAELLMRWQHPQRGAISPVEFIPVAEASDLIVHMGDWMVEQACTALAQLQAAGVLVPLSVNVSQRQFRHEGFVTRVQSLLAQSGARADHLVLEVTESLLAEQMEQTIARMGELVALGVRFSIDDFGTGYSSLAYLKRMPLYELKIDRSFVQDTPIDPSDTAIVQTILAMARNLGLRVVAEGVETQAQADFLAANRCDVFQGYFFGRPEPLAGWVARRVAQAG</sequence>
<feature type="domain" description="GGDEF" evidence="9">
    <location>
        <begin position="520"/>
        <end position="658"/>
    </location>
</feature>
<comment type="subcellular location">
    <subcellularLocation>
        <location evidence="1">Membrane</location>
    </subcellularLocation>
</comment>
<accession>A0A398CC13</accession>
<keyword evidence="2 5" id="KW-0812">Transmembrane</keyword>
<dbReference type="InterPro" id="IPR001633">
    <property type="entry name" value="EAL_dom"/>
</dbReference>
<evidence type="ECO:0000256" key="4">
    <source>
        <dbReference type="ARBA" id="ARBA00023136"/>
    </source>
</evidence>
<dbReference type="InterPro" id="IPR035919">
    <property type="entry name" value="EAL_sf"/>
</dbReference>
<dbReference type="InterPro" id="IPR043128">
    <property type="entry name" value="Rev_trsase/Diguanyl_cyclase"/>
</dbReference>
<dbReference type="SUPFAM" id="SSF141868">
    <property type="entry name" value="EAL domain-like"/>
    <property type="match status" value="1"/>
</dbReference>
<dbReference type="InterPro" id="IPR006189">
    <property type="entry name" value="CHASE_dom"/>
</dbReference>
<evidence type="ECO:0000259" key="9">
    <source>
        <dbReference type="PROSITE" id="PS50887"/>
    </source>
</evidence>
<dbReference type="SMART" id="SM00267">
    <property type="entry name" value="GGDEF"/>
    <property type="match status" value="1"/>
</dbReference>
<dbReference type="Pfam" id="PF00990">
    <property type="entry name" value="GGDEF"/>
    <property type="match status" value="1"/>
</dbReference>
<feature type="transmembrane region" description="Helical" evidence="5">
    <location>
        <begin position="20"/>
        <end position="41"/>
    </location>
</feature>
<dbReference type="SMART" id="SM00052">
    <property type="entry name" value="EAL"/>
    <property type="match status" value="1"/>
</dbReference>
<dbReference type="GO" id="GO:0003824">
    <property type="term" value="F:catalytic activity"/>
    <property type="evidence" value="ECO:0007669"/>
    <property type="project" value="UniProtKB-ARBA"/>
</dbReference>
<dbReference type="GO" id="GO:0016020">
    <property type="term" value="C:membrane"/>
    <property type="evidence" value="ECO:0007669"/>
    <property type="project" value="UniProtKB-SubCell"/>
</dbReference>
<gene>
    <name evidence="10" type="ORF">D3F03_02255</name>
</gene>
<evidence type="ECO:0000313" key="11">
    <source>
        <dbReference type="Proteomes" id="UP000266302"/>
    </source>
</evidence>
<dbReference type="GO" id="GO:0007165">
    <property type="term" value="P:signal transduction"/>
    <property type="evidence" value="ECO:0007669"/>
    <property type="project" value="UniProtKB-ARBA"/>
</dbReference>
<dbReference type="PANTHER" id="PTHR44757">
    <property type="entry name" value="DIGUANYLATE CYCLASE DGCP"/>
    <property type="match status" value="1"/>
</dbReference>
<dbReference type="CDD" id="cd01949">
    <property type="entry name" value="GGDEF"/>
    <property type="match status" value="1"/>
</dbReference>
<dbReference type="PROSITE" id="PS50883">
    <property type="entry name" value="EAL"/>
    <property type="match status" value="1"/>
</dbReference>
<dbReference type="Gene3D" id="3.30.450.350">
    <property type="entry name" value="CHASE domain"/>
    <property type="match status" value="1"/>
</dbReference>
<protein>
    <submittedName>
        <fullName evidence="10">EAL domain-containing protein</fullName>
    </submittedName>
</protein>
<dbReference type="InterPro" id="IPR000700">
    <property type="entry name" value="PAS-assoc_C"/>
</dbReference>
<dbReference type="InterPro" id="IPR035965">
    <property type="entry name" value="PAS-like_dom_sf"/>
</dbReference>
<dbReference type="InterPro" id="IPR013767">
    <property type="entry name" value="PAS_fold"/>
</dbReference>
<dbReference type="SUPFAM" id="SSF55073">
    <property type="entry name" value="Nucleotide cyclase"/>
    <property type="match status" value="1"/>
</dbReference>
<dbReference type="GO" id="GO:0006355">
    <property type="term" value="P:regulation of DNA-templated transcription"/>
    <property type="evidence" value="ECO:0007669"/>
    <property type="project" value="InterPro"/>
</dbReference>
<dbReference type="CDD" id="cd01948">
    <property type="entry name" value="EAL"/>
    <property type="match status" value="1"/>
</dbReference>
<feature type="domain" description="PAC" evidence="6">
    <location>
        <begin position="434"/>
        <end position="488"/>
    </location>
</feature>
<proteinExistence type="predicted"/>
<dbReference type="PANTHER" id="PTHR44757:SF2">
    <property type="entry name" value="BIOFILM ARCHITECTURE MAINTENANCE PROTEIN MBAA"/>
    <property type="match status" value="1"/>
</dbReference>
<dbReference type="EMBL" id="QXJC01000001">
    <property type="protein sequence ID" value="RID99281.1"/>
    <property type="molecule type" value="Genomic_DNA"/>
</dbReference>
<name>A0A398CC13_9BURK</name>
<dbReference type="InterPro" id="IPR000014">
    <property type="entry name" value="PAS"/>
</dbReference>
<keyword evidence="3 5" id="KW-1133">Transmembrane helix</keyword>
<dbReference type="InterPro" id="IPR029787">
    <property type="entry name" value="Nucleotide_cyclase"/>
</dbReference>
<organism evidence="10 11">
    <name type="scientific">Simplicispira hankyongi</name>
    <dbReference type="NCBI Taxonomy" id="2315688"/>
    <lineage>
        <taxon>Bacteria</taxon>
        <taxon>Pseudomonadati</taxon>
        <taxon>Pseudomonadota</taxon>
        <taxon>Betaproteobacteria</taxon>
        <taxon>Burkholderiales</taxon>
        <taxon>Comamonadaceae</taxon>
        <taxon>Simplicispira</taxon>
    </lineage>
</organism>
<dbReference type="Gene3D" id="3.20.20.450">
    <property type="entry name" value="EAL domain"/>
    <property type="match status" value="1"/>
</dbReference>
<dbReference type="InterPro" id="IPR000160">
    <property type="entry name" value="GGDEF_dom"/>
</dbReference>
<dbReference type="Pfam" id="PF00563">
    <property type="entry name" value="EAL"/>
    <property type="match status" value="1"/>
</dbReference>
<evidence type="ECO:0000313" key="10">
    <source>
        <dbReference type="EMBL" id="RID99281.1"/>
    </source>
</evidence>
<evidence type="ECO:0000256" key="3">
    <source>
        <dbReference type="ARBA" id="ARBA00022989"/>
    </source>
</evidence>
<keyword evidence="4 5" id="KW-0472">Membrane</keyword>
<evidence type="ECO:0000256" key="5">
    <source>
        <dbReference type="SAM" id="Phobius"/>
    </source>
</evidence>
<dbReference type="PROSITE" id="PS50113">
    <property type="entry name" value="PAC"/>
    <property type="match status" value="1"/>
</dbReference>
<feature type="transmembrane region" description="Helical" evidence="5">
    <location>
        <begin position="323"/>
        <end position="342"/>
    </location>
</feature>
<evidence type="ECO:0000256" key="1">
    <source>
        <dbReference type="ARBA" id="ARBA00004370"/>
    </source>
</evidence>